<dbReference type="RefSeq" id="WP_011311804.1">
    <property type="nucleotide sequence ID" value="NC_007404.1"/>
</dbReference>
<protein>
    <submittedName>
        <fullName evidence="5">Putative 5'-nucleotidase/2' 3'-cyclic phosphodiesterase</fullName>
    </submittedName>
</protein>
<accession>Q3SEW2</accession>
<dbReference type="STRING" id="292415.Tbd_1292"/>
<evidence type="ECO:0000259" key="4">
    <source>
        <dbReference type="Pfam" id="PF02872"/>
    </source>
</evidence>
<evidence type="ECO:0000313" key="6">
    <source>
        <dbReference type="Proteomes" id="UP000008291"/>
    </source>
</evidence>
<keyword evidence="6" id="KW-1185">Reference proteome</keyword>
<dbReference type="SUPFAM" id="SSF56300">
    <property type="entry name" value="Metallo-dependent phosphatases"/>
    <property type="match status" value="1"/>
</dbReference>
<feature type="signal peptide" evidence="2">
    <location>
        <begin position="1"/>
        <end position="21"/>
    </location>
</feature>
<dbReference type="AlphaFoldDB" id="Q3SEW2"/>
<dbReference type="GO" id="GO:0016787">
    <property type="term" value="F:hydrolase activity"/>
    <property type="evidence" value="ECO:0007669"/>
    <property type="project" value="UniProtKB-KW"/>
</dbReference>
<organism evidence="5 6">
    <name type="scientific">Thiobacillus denitrificans (strain ATCC 25259 / T1)</name>
    <dbReference type="NCBI Taxonomy" id="292415"/>
    <lineage>
        <taxon>Bacteria</taxon>
        <taxon>Pseudomonadati</taxon>
        <taxon>Pseudomonadota</taxon>
        <taxon>Betaproteobacteria</taxon>
        <taxon>Nitrosomonadales</taxon>
        <taxon>Thiobacillaceae</taxon>
        <taxon>Thiobacillus</taxon>
    </lineage>
</organism>
<evidence type="ECO:0000256" key="1">
    <source>
        <dbReference type="ARBA" id="ARBA00022729"/>
    </source>
</evidence>
<dbReference type="Proteomes" id="UP000008291">
    <property type="component" value="Chromosome"/>
</dbReference>
<sequence length="595" mass="63894">MQKGILSRAVLATFAAGAITAAFPVAGQTLATTAATLPVQKPAPDSKTMKLTLLQMGDIHGHMIPRAHLRNDGNGAMLGGLAYMYSKIQEIRARNPNTLLFNTGDTIQGSAEALYTKGQALVDVLDRFGVVGFAPGNWDYLYGAERFVELFGSGRWGAVAANVYYDPAIYPDKAGQTVLPPYRILTVNGLKIGVMGLSTERITLAPGPFATAGLIATSEGQEVPGVIDTLRNQEKVDLVILVSEFGLAKNVHFAENFPGIDVVLSADMHEETRDPITTSNGTIISEVGQDGTRLGQIDLDIRDGKIASWKYTFNTIDTSTIRPNPVIAQLVAEKRKEFVAGKFFKKHVNPFNGMVLKTPIDKVVGKADVALHRSNYSDAAVPGAIEGTSHNFIADAFREQAGADVGHMRGFRYGTHIAPGDIKLDDLYHYIAIGPQVAKTTITGQMLKDDLENNAAGSFNSDIFKWTGGWQQALSGVRYDLDLYASLGARVQNAQVFNQATGQWEPLDPAKSYSYAGYWYDQAPKKVGALVSANPVTAVKGAAGETLDGTEVVVNYLKTHSANPGESRIRLVNPLPAAAYGSAEIQPLKGVSSAY</sequence>
<keyword evidence="1 2" id="KW-0732">Signal</keyword>
<dbReference type="Pfam" id="PF02872">
    <property type="entry name" value="5_nucleotid_C"/>
    <property type="match status" value="1"/>
</dbReference>
<dbReference type="GO" id="GO:0009166">
    <property type="term" value="P:nucleotide catabolic process"/>
    <property type="evidence" value="ECO:0007669"/>
    <property type="project" value="InterPro"/>
</dbReference>
<feature type="domain" description="Calcineurin-like phosphoesterase" evidence="3">
    <location>
        <begin position="52"/>
        <end position="270"/>
    </location>
</feature>
<evidence type="ECO:0000256" key="2">
    <source>
        <dbReference type="RuleBase" id="RU362119"/>
    </source>
</evidence>
<dbReference type="EMBL" id="CP000116">
    <property type="protein sequence ID" value="AAZ97245.1"/>
    <property type="molecule type" value="Genomic_DNA"/>
</dbReference>
<keyword evidence="2" id="KW-0378">Hydrolase</keyword>
<dbReference type="HOGENOM" id="CLU_387287_0_0_4"/>
<reference evidence="5 6" key="1">
    <citation type="journal article" date="2006" name="J. Bacteriol.">
        <title>The genome sequence of the obligately chemolithoautotrophic, facultatively anaerobic bacterium Thiobacillus denitrificans.</title>
        <authorList>
            <person name="Beller H.R."/>
            <person name="Chain P.S."/>
            <person name="Letain T.E."/>
            <person name="Chakicherla A."/>
            <person name="Larimer F.W."/>
            <person name="Richardson P.M."/>
            <person name="Coleman M.A."/>
            <person name="Wood A.P."/>
            <person name="Kelly D.P."/>
        </authorList>
    </citation>
    <scope>NUCLEOTIDE SEQUENCE [LARGE SCALE GENOMIC DNA]</scope>
    <source>
        <strain evidence="5 6">ATCC 25259</strain>
    </source>
</reference>
<dbReference type="PANTHER" id="PTHR11575">
    <property type="entry name" value="5'-NUCLEOTIDASE-RELATED"/>
    <property type="match status" value="1"/>
</dbReference>
<dbReference type="InterPro" id="IPR004843">
    <property type="entry name" value="Calcineurin-like_PHP"/>
</dbReference>
<dbReference type="KEGG" id="tbd:Tbd_1292"/>
<dbReference type="PANTHER" id="PTHR11575:SF24">
    <property type="entry name" value="5'-NUCLEOTIDASE"/>
    <property type="match status" value="1"/>
</dbReference>
<keyword evidence="2" id="KW-0547">Nucleotide-binding</keyword>
<dbReference type="SUPFAM" id="SSF55816">
    <property type="entry name" value="5'-nucleotidase (syn. UDP-sugar hydrolase), C-terminal domain"/>
    <property type="match status" value="1"/>
</dbReference>
<dbReference type="eggNOG" id="COG0737">
    <property type="taxonomic scope" value="Bacteria"/>
</dbReference>
<dbReference type="InterPro" id="IPR006179">
    <property type="entry name" value="5_nucleotidase/apyrase"/>
</dbReference>
<evidence type="ECO:0000259" key="3">
    <source>
        <dbReference type="Pfam" id="PF00149"/>
    </source>
</evidence>
<dbReference type="GO" id="GO:0000166">
    <property type="term" value="F:nucleotide binding"/>
    <property type="evidence" value="ECO:0007669"/>
    <property type="project" value="UniProtKB-KW"/>
</dbReference>
<dbReference type="GO" id="GO:0030288">
    <property type="term" value="C:outer membrane-bounded periplasmic space"/>
    <property type="evidence" value="ECO:0007669"/>
    <property type="project" value="TreeGrafter"/>
</dbReference>
<dbReference type="Pfam" id="PF00149">
    <property type="entry name" value="Metallophos"/>
    <property type="match status" value="1"/>
</dbReference>
<dbReference type="Gene3D" id="3.60.21.10">
    <property type="match status" value="1"/>
</dbReference>
<comment type="similarity">
    <text evidence="2">Belongs to the 5'-nucleotidase family.</text>
</comment>
<proteinExistence type="inferred from homology"/>
<dbReference type="OrthoDB" id="9803927at2"/>
<evidence type="ECO:0000313" key="5">
    <source>
        <dbReference type="EMBL" id="AAZ97245.1"/>
    </source>
</evidence>
<feature type="chain" id="PRO_5005143209" evidence="2">
    <location>
        <begin position="22"/>
        <end position="595"/>
    </location>
</feature>
<name>Q3SEW2_THIDA</name>
<dbReference type="PRINTS" id="PR01607">
    <property type="entry name" value="APYRASEFAMLY"/>
</dbReference>
<dbReference type="InterPro" id="IPR036907">
    <property type="entry name" value="5'-Nucleotdase_C_sf"/>
</dbReference>
<dbReference type="Gene3D" id="3.90.780.10">
    <property type="entry name" value="5'-Nucleotidase, C-terminal domain"/>
    <property type="match status" value="1"/>
</dbReference>
<feature type="domain" description="5'-Nucleotidase C-terminal" evidence="4">
    <location>
        <begin position="363"/>
        <end position="526"/>
    </location>
</feature>
<dbReference type="InterPro" id="IPR008334">
    <property type="entry name" value="5'-Nucleotdase_C"/>
</dbReference>
<gene>
    <name evidence="5" type="ordered locus">Tbd_1292</name>
</gene>
<dbReference type="InterPro" id="IPR029052">
    <property type="entry name" value="Metallo-depent_PP-like"/>
</dbReference>